<evidence type="ECO:0000256" key="3">
    <source>
        <dbReference type="ARBA" id="ARBA00030596"/>
    </source>
</evidence>
<name>A0A1N6R7T5_9GAMM</name>
<sequence length="109" mass="11458">MSIRVYVESSATEQVSGTSSKSGKNYCFYKQPVHAFIGTSKFPEKIEISHDSADRALRPGEYTLDVEAALSVDRFGGLGIDARKLVFVPAAPKAATGATASAATTAASK</sequence>
<evidence type="ECO:0000313" key="5">
    <source>
        <dbReference type="EMBL" id="SIQ24686.1"/>
    </source>
</evidence>
<evidence type="ECO:0000256" key="4">
    <source>
        <dbReference type="SAM" id="MobiDB-lite"/>
    </source>
</evidence>
<evidence type="ECO:0000313" key="6">
    <source>
        <dbReference type="Proteomes" id="UP000186895"/>
    </source>
</evidence>
<dbReference type="InterPro" id="IPR012340">
    <property type="entry name" value="NA-bd_OB-fold"/>
</dbReference>
<dbReference type="Pfam" id="PF02303">
    <property type="entry name" value="Phage_DNA_bind"/>
    <property type="match status" value="1"/>
</dbReference>
<dbReference type="Proteomes" id="UP000186895">
    <property type="component" value="Unassembled WGS sequence"/>
</dbReference>
<accession>A0A1N6R7T5</accession>
<dbReference type="STRING" id="49186.SAMN05421647_103151"/>
<dbReference type="AlphaFoldDB" id="A0A1N6R7T5"/>
<feature type="compositionally biased region" description="Polar residues" evidence="4">
    <location>
        <begin position="9"/>
        <end position="22"/>
    </location>
</feature>
<dbReference type="InterPro" id="IPR003512">
    <property type="entry name" value="Phage_M13_G5P_DNA-bd"/>
</dbReference>
<evidence type="ECO:0000256" key="1">
    <source>
        <dbReference type="ARBA" id="ARBA00022705"/>
    </source>
</evidence>
<dbReference type="Gene3D" id="2.40.50.140">
    <property type="entry name" value="Nucleic acid-binding proteins"/>
    <property type="match status" value="1"/>
</dbReference>
<feature type="region of interest" description="Disordered" evidence="4">
    <location>
        <begin position="1"/>
        <end position="22"/>
    </location>
</feature>
<keyword evidence="6" id="KW-1185">Reference proteome</keyword>
<dbReference type="RefSeq" id="WP_076462345.1">
    <property type="nucleotide sequence ID" value="NZ_FTMN01000003.1"/>
</dbReference>
<dbReference type="GO" id="GO:0006260">
    <property type="term" value="P:DNA replication"/>
    <property type="evidence" value="ECO:0007669"/>
    <property type="project" value="UniProtKB-KW"/>
</dbReference>
<organism evidence="5 6">
    <name type="scientific">Marinobacterium stanieri</name>
    <dbReference type="NCBI Taxonomy" id="49186"/>
    <lineage>
        <taxon>Bacteria</taxon>
        <taxon>Pseudomonadati</taxon>
        <taxon>Pseudomonadota</taxon>
        <taxon>Gammaproteobacteria</taxon>
        <taxon>Oceanospirillales</taxon>
        <taxon>Oceanospirillaceae</taxon>
        <taxon>Marinobacterium</taxon>
    </lineage>
</organism>
<evidence type="ECO:0000256" key="2">
    <source>
        <dbReference type="ARBA" id="ARBA00023125"/>
    </source>
</evidence>
<protein>
    <recommendedName>
        <fullName evidence="3">Single-stranded DNA-binding protein</fullName>
    </recommendedName>
</protein>
<keyword evidence="1" id="KW-0235">DNA replication</keyword>
<gene>
    <name evidence="5" type="ORF">SAMN05421647_103151</name>
</gene>
<keyword evidence="2" id="KW-0238">DNA-binding</keyword>
<proteinExistence type="predicted"/>
<dbReference type="GO" id="GO:0003697">
    <property type="term" value="F:single-stranded DNA binding"/>
    <property type="evidence" value="ECO:0007669"/>
    <property type="project" value="InterPro"/>
</dbReference>
<reference evidence="5 6" key="1">
    <citation type="submission" date="2017-01" db="EMBL/GenBank/DDBJ databases">
        <authorList>
            <person name="Mah S.A."/>
            <person name="Swanson W.J."/>
            <person name="Moy G.W."/>
            <person name="Vacquier V.D."/>
        </authorList>
    </citation>
    <scope>NUCLEOTIDE SEQUENCE [LARGE SCALE GENOMIC DNA]</scope>
    <source>
        <strain evidence="5 6">DSM 7027</strain>
    </source>
</reference>
<dbReference type="SUPFAM" id="SSF50249">
    <property type="entry name" value="Nucleic acid-binding proteins"/>
    <property type="match status" value="1"/>
</dbReference>
<dbReference type="EMBL" id="FTMN01000003">
    <property type="protein sequence ID" value="SIQ24686.1"/>
    <property type="molecule type" value="Genomic_DNA"/>
</dbReference>